<accession>A0ABR1DZH2</accession>
<keyword evidence="3" id="KW-1185">Reference proteome</keyword>
<keyword evidence="1" id="KW-0472">Membrane</keyword>
<evidence type="ECO:0000256" key="1">
    <source>
        <dbReference type="SAM" id="Phobius"/>
    </source>
</evidence>
<feature type="transmembrane region" description="Helical" evidence="1">
    <location>
        <begin position="30"/>
        <end position="54"/>
    </location>
</feature>
<gene>
    <name evidence="2" type="primary">Necator_chrV.g19105</name>
    <name evidence="2" type="ORF">RB195_014313</name>
</gene>
<reference evidence="2 3" key="1">
    <citation type="submission" date="2023-08" db="EMBL/GenBank/DDBJ databases">
        <title>A Necator americanus chromosomal reference genome.</title>
        <authorList>
            <person name="Ilik V."/>
            <person name="Petrzelkova K.J."/>
            <person name="Pardy F."/>
            <person name="Fuh T."/>
            <person name="Niatou-Singa F.S."/>
            <person name="Gouil Q."/>
            <person name="Baker L."/>
            <person name="Ritchie M.E."/>
            <person name="Jex A.R."/>
            <person name="Gazzola D."/>
            <person name="Li H."/>
            <person name="Toshio Fujiwara R."/>
            <person name="Zhan B."/>
            <person name="Aroian R.V."/>
            <person name="Pafco B."/>
            <person name="Schwarz E.M."/>
        </authorList>
    </citation>
    <scope>NUCLEOTIDE SEQUENCE [LARGE SCALE GENOMIC DNA]</scope>
    <source>
        <strain evidence="2 3">Aroian</strain>
        <tissue evidence="2">Whole animal</tissue>
    </source>
</reference>
<dbReference type="EMBL" id="JAVFWL010000005">
    <property type="protein sequence ID" value="KAK6755847.1"/>
    <property type="molecule type" value="Genomic_DNA"/>
</dbReference>
<protein>
    <submittedName>
        <fullName evidence="2">Uncharacterized protein</fullName>
    </submittedName>
</protein>
<organism evidence="2 3">
    <name type="scientific">Necator americanus</name>
    <name type="common">Human hookworm</name>
    <dbReference type="NCBI Taxonomy" id="51031"/>
    <lineage>
        <taxon>Eukaryota</taxon>
        <taxon>Metazoa</taxon>
        <taxon>Ecdysozoa</taxon>
        <taxon>Nematoda</taxon>
        <taxon>Chromadorea</taxon>
        <taxon>Rhabditida</taxon>
        <taxon>Rhabditina</taxon>
        <taxon>Rhabditomorpha</taxon>
        <taxon>Strongyloidea</taxon>
        <taxon>Ancylostomatidae</taxon>
        <taxon>Bunostominae</taxon>
        <taxon>Necator</taxon>
    </lineage>
</organism>
<dbReference type="Proteomes" id="UP001303046">
    <property type="component" value="Unassembled WGS sequence"/>
</dbReference>
<keyword evidence="1" id="KW-0812">Transmembrane</keyword>
<keyword evidence="1" id="KW-1133">Transmembrane helix</keyword>
<evidence type="ECO:0000313" key="2">
    <source>
        <dbReference type="EMBL" id="KAK6755847.1"/>
    </source>
</evidence>
<comment type="caution">
    <text evidence="2">The sequence shown here is derived from an EMBL/GenBank/DDBJ whole genome shotgun (WGS) entry which is preliminary data.</text>
</comment>
<proteinExistence type="predicted"/>
<name>A0ABR1DZH2_NECAM</name>
<evidence type="ECO:0000313" key="3">
    <source>
        <dbReference type="Proteomes" id="UP001303046"/>
    </source>
</evidence>
<sequence length="69" mass="8155">MLLQKNSDSGYHPQCDNWSSNVRQHFHKEFFCFVGLLMLYYVTCYTLVCSLGVVVNFKYLRKYVCSCLI</sequence>